<feature type="region of interest" description="Disordered" evidence="1">
    <location>
        <begin position="1"/>
        <end position="82"/>
    </location>
</feature>
<proteinExistence type="predicted"/>
<dbReference type="EMBL" id="OY660869">
    <property type="protein sequence ID" value="CAJ1058381.1"/>
    <property type="molecule type" value="Genomic_DNA"/>
</dbReference>
<gene>
    <name evidence="2" type="ORF">XNOV1_A029980</name>
</gene>
<accession>A0AAV1FCD3</accession>
<feature type="compositionally biased region" description="Polar residues" evidence="1">
    <location>
        <begin position="1"/>
        <end position="21"/>
    </location>
</feature>
<dbReference type="AlphaFoldDB" id="A0AAV1FCD3"/>
<dbReference type="Proteomes" id="UP001178508">
    <property type="component" value="Chromosome 6"/>
</dbReference>
<name>A0AAV1FCD3_XYRNO</name>
<organism evidence="2 3">
    <name type="scientific">Xyrichtys novacula</name>
    <name type="common">Pearly razorfish</name>
    <name type="synonym">Hemipteronotus novacula</name>
    <dbReference type="NCBI Taxonomy" id="13765"/>
    <lineage>
        <taxon>Eukaryota</taxon>
        <taxon>Metazoa</taxon>
        <taxon>Chordata</taxon>
        <taxon>Craniata</taxon>
        <taxon>Vertebrata</taxon>
        <taxon>Euteleostomi</taxon>
        <taxon>Actinopterygii</taxon>
        <taxon>Neopterygii</taxon>
        <taxon>Teleostei</taxon>
        <taxon>Neoteleostei</taxon>
        <taxon>Acanthomorphata</taxon>
        <taxon>Eupercaria</taxon>
        <taxon>Labriformes</taxon>
        <taxon>Labridae</taxon>
        <taxon>Xyrichtys</taxon>
    </lineage>
</organism>
<keyword evidence="3" id="KW-1185">Reference proteome</keyword>
<protein>
    <submittedName>
        <fullName evidence="2">Uncharacterized protein</fullName>
    </submittedName>
</protein>
<evidence type="ECO:0000313" key="2">
    <source>
        <dbReference type="EMBL" id="CAJ1058381.1"/>
    </source>
</evidence>
<feature type="compositionally biased region" description="Basic and acidic residues" evidence="1">
    <location>
        <begin position="23"/>
        <end position="34"/>
    </location>
</feature>
<sequence>MIQKLLSQEDNPSFNTEQNPSFYREDNPGFHTEDPPGFCTQDNPGFYSEDNPGFHTKQNPGYYPEDNPSLYRENNPGFQTEDPPGFCTQDNPGFYTGDNAPAEDLEDFVRDTENAESTGVASSQQIVLRSPRVVAVVSATYFGIQKIAFYNDEDPTLIITTFGTFHRGRFIVFECFQEIYVIDCRIPSAFGYGDMTATYSCTGWFTSNSSSKTETLVTTVYLSPSNADPNAMHGPENHQGFNSEYNPGFYSEDNPGSHTEQNPGFYSEYNPDFNCLWDNGKLEICPVVQPIKV</sequence>
<evidence type="ECO:0000256" key="1">
    <source>
        <dbReference type="SAM" id="MobiDB-lite"/>
    </source>
</evidence>
<evidence type="ECO:0000313" key="3">
    <source>
        <dbReference type="Proteomes" id="UP001178508"/>
    </source>
</evidence>
<reference evidence="2" key="1">
    <citation type="submission" date="2023-08" db="EMBL/GenBank/DDBJ databases">
        <authorList>
            <person name="Alioto T."/>
            <person name="Alioto T."/>
            <person name="Gomez Garrido J."/>
        </authorList>
    </citation>
    <scope>NUCLEOTIDE SEQUENCE</scope>
</reference>